<evidence type="ECO:0000313" key="3">
    <source>
        <dbReference type="EMBL" id="CAG5134383.1"/>
    </source>
</evidence>
<gene>
    <name evidence="3" type="ORF">CUNI_LOCUS19941</name>
</gene>
<keyword evidence="4" id="KW-1185">Reference proteome</keyword>
<evidence type="ECO:0000259" key="2">
    <source>
        <dbReference type="PROSITE" id="PS50222"/>
    </source>
</evidence>
<name>A0A8S3ZXJ8_9EUPU</name>
<dbReference type="Proteomes" id="UP000678393">
    <property type="component" value="Unassembled WGS sequence"/>
</dbReference>
<feature type="domain" description="EF-hand" evidence="2">
    <location>
        <begin position="48"/>
        <end position="73"/>
    </location>
</feature>
<dbReference type="OrthoDB" id="9974725at2759"/>
<dbReference type="PROSITE" id="PS00018">
    <property type="entry name" value="EF_HAND_1"/>
    <property type="match status" value="2"/>
</dbReference>
<feature type="non-terminal residue" evidence="3">
    <location>
        <position position="1"/>
    </location>
</feature>
<keyword evidence="1" id="KW-0106">Calcium</keyword>
<dbReference type="AlphaFoldDB" id="A0A8S3ZXJ8"/>
<dbReference type="InterPro" id="IPR011992">
    <property type="entry name" value="EF-hand-dom_pair"/>
</dbReference>
<dbReference type="SUPFAM" id="SSF47473">
    <property type="entry name" value="EF-hand"/>
    <property type="match status" value="1"/>
</dbReference>
<dbReference type="GO" id="GO:0005509">
    <property type="term" value="F:calcium ion binding"/>
    <property type="evidence" value="ECO:0007669"/>
    <property type="project" value="InterPro"/>
</dbReference>
<evidence type="ECO:0000313" key="4">
    <source>
        <dbReference type="Proteomes" id="UP000678393"/>
    </source>
</evidence>
<dbReference type="PROSITE" id="PS50222">
    <property type="entry name" value="EF_HAND_2"/>
    <property type="match status" value="2"/>
</dbReference>
<accession>A0A8S3ZXJ8</accession>
<reference evidence="3" key="1">
    <citation type="submission" date="2021-04" db="EMBL/GenBank/DDBJ databases">
        <authorList>
            <consortium name="Molecular Ecology Group"/>
        </authorList>
    </citation>
    <scope>NUCLEOTIDE SEQUENCE</scope>
</reference>
<dbReference type="EMBL" id="CAJHNH020007112">
    <property type="protein sequence ID" value="CAG5134383.1"/>
    <property type="molecule type" value="Genomic_DNA"/>
</dbReference>
<organism evidence="3 4">
    <name type="scientific">Candidula unifasciata</name>
    <dbReference type="NCBI Taxonomy" id="100452"/>
    <lineage>
        <taxon>Eukaryota</taxon>
        <taxon>Metazoa</taxon>
        <taxon>Spiralia</taxon>
        <taxon>Lophotrochozoa</taxon>
        <taxon>Mollusca</taxon>
        <taxon>Gastropoda</taxon>
        <taxon>Heterobranchia</taxon>
        <taxon>Euthyneura</taxon>
        <taxon>Panpulmonata</taxon>
        <taxon>Eupulmonata</taxon>
        <taxon>Stylommatophora</taxon>
        <taxon>Helicina</taxon>
        <taxon>Helicoidea</taxon>
        <taxon>Geomitridae</taxon>
        <taxon>Candidula</taxon>
    </lineage>
</organism>
<comment type="caution">
    <text evidence="3">The sequence shown here is derived from an EMBL/GenBank/DDBJ whole genome shotgun (WGS) entry which is preliminary data.</text>
</comment>
<feature type="domain" description="EF-hand" evidence="2">
    <location>
        <begin position="83"/>
        <end position="118"/>
    </location>
</feature>
<proteinExistence type="predicted"/>
<sequence length="169" mass="20108">TNKDGIIEKCDFDEVVEKISTLHHWKQNDDAFQKAQETVNKIWEGLRDRADRNKDGKITKEEWIKMWEESIRDVAEVKSFPPWQQDYMEFMFYANDTSGDGYIDRDEYTAIYQLFGFSNDDVNLCFDKISEGLPDNKLSKEDFEALWREYFVAEDEDAKGNYLFGRQKH</sequence>
<evidence type="ECO:0000256" key="1">
    <source>
        <dbReference type="ARBA" id="ARBA00022837"/>
    </source>
</evidence>
<dbReference type="Gene3D" id="1.10.238.10">
    <property type="entry name" value="EF-hand"/>
    <property type="match status" value="1"/>
</dbReference>
<dbReference type="Pfam" id="PF13202">
    <property type="entry name" value="EF-hand_5"/>
    <property type="match status" value="2"/>
</dbReference>
<dbReference type="InterPro" id="IPR002048">
    <property type="entry name" value="EF_hand_dom"/>
</dbReference>
<dbReference type="InterPro" id="IPR018247">
    <property type="entry name" value="EF_Hand_1_Ca_BS"/>
</dbReference>
<protein>
    <recommendedName>
        <fullName evidence="2">EF-hand domain-containing protein</fullName>
    </recommendedName>
</protein>